<protein>
    <submittedName>
        <fullName evidence="5">Membrane fusion protein, multidrug efflux system</fullName>
    </submittedName>
</protein>
<dbReference type="SUPFAM" id="SSF111369">
    <property type="entry name" value="HlyD-like secretion proteins"/>
    <property type="match status" value="2"/>
</dbReference>
<dbReference type="Pfam" id="PF25963">
    <property type="entry name" value="Beta-barrel_AAEA"/>
    <property type="match status" value="1"/>
</dbReference>
<dbReference type="RefSeq" id="WP_090685615.1">
    <property type="nucleotide sequence ID" value="NZ_FNCJ01000006.1"/>
</dbReference>
<dbReference type="Gene3D" id="2.40.30.170">
    <property type="match status" value="1"/>
</dbReference>
<gene>
    <name evidence="5" type="ORF">SAMN05216466_106354</name>
</gene>
<dbReference type="AlphaFoldDB" id="A0A1G7YXR0"/>
<evidence type="ECO:0000313" key="5">
    <source>
        <dbReference type="EMBL" id="SDH01049.1"/>
    </source>
</evidence>
<feature type="coiled-coil region" evidence="1">
    <location>
        <begin position="159"/>
        <end position="193"/>
    </location>
</feature>
<dbReference type="Pfam" id="PF25876">
    <property type="entry name" value="HH_MFP_RND"/>
    <property type="match status" value="1"/>
</dbReference>
<dbReference type="InterPro" id="IPR058624">
    <property type="entry name" value="MdtA-like_HH"/>
</dbReference>
<dbReference type="OrthoDB" id="9811754at2"/>
<dbReference type="Pfam" id="PF25917">
    <property type="entry name" value="BSH_RND"/>
    <property type="match status" value="1"/>
</dbReference>
<dbReference type="PANTHER" id="PTHR30386">
    <property type="entry name" value="MEMBRANE FUSION SUBUNIT OF EMRAB-TOLC MULTIDRUG EFFLUX PUMP"/>
    <property type="match status" value="1"/>
</dbReference>
<dbReference type="EMBL" id="FNCJ01000006">
    <property type="protein sequence ID" value="SDH01049.1"/>
    <property type="molecule type" value="Genomic_DNA"/>
</dbReference>
<evidence type="ECO:0000259" key="3">
    <source>
        <dbReference type="Pfam" id="PF25917"/>
    </source>
</evidence>
<feature type="domain" description="Multidrug resistance protein MdtA-like barrel-sandwich hybrid" evidence="3">
    <location>
        <begin position="49"/>
        <end position="242"/>
    </location>
</feature>
<dbReference type="InterPro" id="IPR050739">
    <property type="entry name" value="MFP"/>
</dbReference>
<dbReference type="Proteomes" id="UP000199706">
    <property type="component" value="Unassembled WGS sequence"/>
</dbReference>
<feature type="domain" description="p-hydroxybenzoic acid efflux pump subunit AaeA-like beta-barrel" evidence="4">
    <location>
        <begin position="248"/>
        <end position="339"/>
    </location>
</feature>
<evidence type="ECO:0000259" key="4">
    <source>
        <dbReference type="Pfam" id="PF25963"/>
    </source>
</evidence>
<dbReference type="Gene3D" id="2.40.50.100">
    <property type="match status" value="1"/>
</dbReference>
<evidence type="ECO:0000259" key="2">
    <source>
        <dbReference type="Pfam" id="PF25876"/>
    </source>
</evidence>
<dbReference type="InterPro" id="IPR058625">
    <property type="entry name" value="MdtA-like_BSH"/>
</dbReference>
<evidence type="ECO:0000313" key="6">
    <source>
        <dbReference type="Proteomes" id="UP000199706"/>
    </source>
</evidence>
<dbReference type="InterPro" id="IPR058634">
    <property type="entry name" value="AaeA-lik-b-barrel"/>
</dbReference>
<dbReference type="PANTHER" id="PTHR30386:SF24">
    <property type="entry name" value="MULTIDRUG RESISTANCE EFFLUX PUMP"/>
    <property type="match status" value="1"/>
</dbReference>
<proteinExistence type="predicted"/>
<dbReference type="Gene3D" id="1.10.287.470">
    <property type="entry name" value="Helix hairpin bin"/>
    <property type="match status" value="1"/>
</dbReference>
<accession>A0A1G7YXR0</accession>
<evidence type="ECO:0000256" key="1">
    <source>
        <dbReference type="SAM" id="Coils"/>
    </source>
</evidence>
<keyword evidence="1" id="KW-0175">Coiled coil</keyword>
<sequence>MSESRKKTYVIAAGAVLLVVLAATFAYRAMVSPGQSTDDAFVTADFTVVAPRVAGQVSALTVDDNQVVHKGQLLAQIDDRDYLAAEASAQANVSAAQATIDNVSASIAQQQSLIDQASASLASARAGYVFAHADSARYTDLASHGAGSLQNAQQARSRVDTAQADVERNEAGLKAAKQQIAVLQTQREKAGAALQHAQAALDTARLNLSWTRIVAPIDGMVGQRAVRVGAYVTPGSPLLAVVPLQQAYVLANFQETQLTEVRPGQAADIRVDTFPGVVLHGTVESLAPATGVTFAAIAPDNATGNFTKVVQRIPVKIVLQPGQRALDSLRAGMSVEATIHTSGARGAAVSEVAAR</sequence>
<reference evidence="5 6" key="1">
    <citation type="submission" date="2016-10" db="EMBL/GenBank/DDBJ databases">
        <authorList>
            <person name="de Groot N.N."/>
        </authorList>
    </citation>
    <scope>NUCLEOTIDE SEQUENCE [LARGE SCALE GENOMIC DNA]</scope>
    <source>
        <strain evidence="5 6">LMG 2247</strain>
    </source>
</reference>
<feature type="domain" description="Multidrug resistance protein MdtA-like alpha-helical hairpin" evidence="2">
    <location>
        <begin position="115"/>
        <end position="180"/>
    </location>
</feature>
<name>A0A1G7YXR0_9BURK</name>
<organism evidence="5 6">
    <name type="scientific">Paraburkholderia phenazinium</name>
    <dbReference type="NCBI Taxonomy" id="60549"/>
    <lineage>
        <taxon>Bacteria</taxon>
        <taxon>Pseudomonadati</taxon>
        <taxon>Pseudomonadota</taxon>
        <taxon>Betaproteobacteria</taxon>
        <taxon>Burkholderiales</taxon>
        <taxon>Burkholderiaceae</taxon>
        <taxon>Paraburkholderia</taxon>
    </lineage>
</organism>